<accession>A0A4V2V0C6</accession>
<dbReference type="CDD" id="cd24068">
    <property type="entry name" value="ASKHA_NBD_ROK_FnNanK-like"/>
    <property type="match status" value="1"/>
</dbReference>
<dbReference type="EMBL" id="SMAL01000003">
    <property type="protein sequence ID" value="TCT15370.1"/>
    <property type="molecule type" value="Genomic_DNA"/>
</dbReference>
<keyword evidence="3" id="KW-1185">Reference proteome</keyword>
<evidence type="ECO:0000313" key="3">
    <source>
        <dbReference type="Proteomes" id="UP000294902"/>
    </source>
</evidence>
<dbReference type="InterPro" id="IPR049874">
    <property type="entry name" value="ROK_cs"/>
</dbReference>
<dbReference type="InterPro" id="IPR043129">
    <property type="entry name" value="ATPase_NBD"/>
</dbReference>
<dbReference type="PANTHER" id="PTHR18964:SF149">
    <property type="entry name" value="BIFUNCTIONAL UDP-N-ACETYLGLUCOSAMINE 2-EPIMERASE_N-ACETYLMANNOSAMINE KINASE"/>
    <property type="match status" value="1"/>
</dbReference>
<dbReference type="GO" id="GO:0016301">
    <property type="term" value="F:kinase activity"/>
    <property type="evidence" value="ECO:0007669"/>
    <property type="project" value="UniProtKB-KW"/>
</dbReference>
<name>A0A4V2V0C6_9FIRM</name>
<organism evidence="2 3">
    <name type="scientific">Natranaerovirga pectinivora</name>
    <dbReference type="NCBI Taxonomy" id="682400"/>
    <lineage>
        <taxon>Bacteria</taxon>
        <taxon>Bacillati</taxon>
        <taxon>Bacillota</taxon>
        <taxon>Clostridia</taxon>
        <taxon>Lachnospirales</taxon>
        <taxon>Natranaerovirgaceae</taxon>
        <taxon>Natranaerovirga</taxon>
    </lineage>
</organism>
<comment type="caution">
    <text evidence="2">The sequence shown here is derived from an EMBL/GenBank/DDBJ whole genome shotgun (WGS) entry which is preliminary data.</text>
</comment>
<dbReference type="PANTHER" id="PTHR18964">
    <property type="entry name" value="ROK (REPRESSOR, ORF, KINASE) FAMILY"/>
    <property type="match status" value="1"/>
</dbReference>
<proteinExistence type="inferred from homology"/>
<dbReference type="Gene3D" id="3.30.420.40">
    <property type="match status" value="2"/>
</dbReference>
<dbReference type="AlphaFoldDB" id="A0A4V2V0C6"/>
<sequence>MYTIGIDLGGTNIAIAITKEGKILIKKSIPTFNKRDYKDIVKDMGDTSLALINEVGLSKDEIQSVGIGSTGLCDSNSGTIIYSSNLNFNNAPIREAFQKYLNVPVYIENDANVAAFGEYHYGAGKKYKDLVAITLGTGVGGGIILDGRLITGSFNGGGEIGHMVIEAKGEQCSCGRKGCWEAYSSATALIRDTKKAALQFPHSMINKLVENDLNKINGKTPFDAAELGDEIGKKVIKQYIEYLSIGMANIINIFQPEVIVISGGISNQRDKLIEPLKERISKKIYGGIKYFKTDIRVAELGDEAGVLGASILNIMHNS</sequence>
<protein>
    <submittedName>
        <fullName evidence="2">Glucokinase /transcriptional regulator</fullName>
    </submittedName>
</protein>
<evidence type="ECO:0000313" key="2">
    <source>
        <dbReference type="EMBL" id="TCT15370.1"/>
    </source>
</evidence>
<dbReference type="Proteomes" id="UP000294902">
    <property type="component" value="Unassembled WGS sequence"/>
</dbReference>
<keyword evidence="2" id="KW-0808">Transferase</keyword>
<dbReference type="PROSITE" id="PS01125">
    <property type="entry name" value="ROK"/>
    <property type="match status" value="1"/>
</dbReference>
<reference evidence="2 3" key="1">
    <citation type="submission" date="2019-03" db="EMBL/GenBank/DDBJ databases">
        <title>Genomic Encyclopedia of Type Strains, Phase IV (KMG-IV): sequencing the most valuable type-strain genomes for metagenomic binning, comparative biology and taxonomic classification.</title>
        <authorList>
            <person name="Goeker M."/>
        </authorList>
    </citation>
    <scope>NUCLEOTIDE SEQUENCE [LARGE SCALE GENOMIC DNA]</scope>
    <source>
        <strain evidence="2 3">DSM 24629</strain>
    </source>
</reference>
<dbReference type="Pfam" id="PF00480">
    <property type="entry name" value="ROK"/>
    <property type="match status" value="1"/>
</dbReference>
<evidence type="ECO:0000256" key="1">
    <source>
        <dbReference type="ARBA" id="ARBA00006479"/>
    </source>
</evidence>
<dbReference type="OrthoDB" id="9810372at2"/>
<comment type="similarity">
    <text evidence="1">Belongs to the ROK (NagC/XylR) family.</text>
</comment>
<dbReference type="SUPFAM" id="SSF53067">
    <property type="entry name" value="Actin-like ATPase domain"/>
    <property type="match status" value="1"/>
</dbReference>
<dbReference type="RefSeq" id="WP_132251002.1">
    <property type="nucleotide sequence ID" value="NZ_SMAL01000003.1"/>
</dbReference>
<gene>
    <name evidence="2" type="ORF">EDC18_10375</name>
</gene>
<dbReference type="InterPro" id="IPR000600">
    <property type="entry name" value="ROK"/>
</dbReference>
<keyword evidence="2" id="KW-0418">Kinase</keyword>